<protein>
    <recommendedName>
        <fullName evidence="3">SIR2-like domain-containing protein</fullName>
    </recommendedName>
</protein>
<evidence type="ECO:0008006" key="3">
    <source>
        <dbReference type="Google" id="ProtNLM"/>
    </source>
</evidence>
<dbReference type="AlphaFoldDB" id="A0A4V3JXC3"/>
<organism evidence="1 2">
    <name type="scientific">Leptospira ilyithenensis</name>
    <dbReference type="NCBI Taxonomy" id="2484901"/>
    <lineage>
        <taxon>Bacteria</taxon>
        <taxon>Pseudomonadati</taxon>
        <taxon>Spirochaetota</taxon>
        <taxon>Spirochaetia</taxon>
        <taxon>Leptospirales</taxon>
        <taxon>Leptospiraceae</taxon>
        <taxon>Leptospira</taxon>
    </lineage>
</organism>
<reference evidence="1" key="1">
    <citation type="journal article" date="2019" name="PLoS Negl. Trop. Dis.">
        <title>Revisiting the worldwide diversity of Leptospira species in the environment.</title>
        <authorList>
            <person name="Vincent A.T."/>
            <person name="Schiettekatte O."/>
            <person name="Bourhy P."/>
            <person name="Veyrier F.J."/>
            <person name="Picardeau M."/>
        </authorList>
    </citation>
    <scope>NUCLEOTIDE SEQUENCE [LARGE SCALE GENOMIC DNA]</scope>
    <source>
        <strain evidence="1">201400974</strain>
    </source>
</reference>
<keyword evidence="2" id="KW-1185">Reference proteome</keyword>
<evidence type="ECO:0000313" key="1">
    <source>
        <dbReference type="EMBL" id="TGN14003.1"/>
    </source>
</evidence>
<comment type="caution">
    <text evidence="1">The sequence shown here is derived from an EMBL/GenBank/DDBJ whole genome shotgun (WGS) entry which is preliminary data.</text>
</comment>
<dbReference type="EMBL" id="RQHV01000021">
    <property type="protein sequence ID" value="TGN14003.1"/>
    <property type="molecule type" value="Genomic_DNA"/>
</dbReference>
<dbReference type="OrthoDB" id="319293at2"/>
<proteinExistence type="predicted"/>
<sequence length="344" mass="39918">MIDYTVYYLGAGASAKAIPVVNHLSNRMTAFKGYLSNTINLSDYIFSSESRIPLTPEEVKEKFLKSIDHVVEKSGKNSIDNYARKLWEAKKTEEYDQLKATLSCYLLLEQSKADEQYDIIDHRYDHWLTKITNREQGIPYLKPRFKVISWNYDLQIEKALEELCQFELGSPHYEKWGVYPKMGRYNNGSLTDNEISIVKVNGSTGSYLNAGEVNSLLKSTFREFDAKSVLNALEIYYKFSHSQPSIKQLFFFAWEKVPMAQQGIEIAKTISKKAKELIVIGYSFPDYNKDMDVEILKEMTSLESIYLQVRDDKIEHVRTAMESIFPDIKITVDMKIEQFHVPYF</sequence>
<gene>
    <name evidence="1" type="ORF">EHS11_03205</name>
</gene>
<dbReference type="Proteomes" id="UP000298264">
    <property type="component" value="Unassembled WGS sequence"/>
</dbReference>
<name>A0A4V3JXC3_9LEPT</name>
<accession>A0A4V3JXC3</accession>
<evidence type="ECO:0000313" key="2">
    <source>
        <dbReference type="Proteomes" id="UP000298264"/>
    </source>
</evidence>
<dbReference type="RefSeq" id="WP_135762975.1">
    <property type="nucleotide sequence ID" value="NZ_RQHV01000021.1"/>
</dbReference>